<keyword evidence="3" id="KW-0804">Transcription</keyword>
<protein>
    <submittedName>
        <fullName evidence="5">Helix-turn-helix transcriptional regulator</fullName>
    </submittedName>
</protein>
<dbReference type="InterPro" id="IPR020449">
    <property type="entry name" value="Tscrpt_reg_AraC-type_HTH"/>
</dbReference>
<dbReference type="InterPro" id="IPR050204">
    <property type="entry name" value="AraC_XylS_family_regulators"/>
</dbReference>
<name>A0A7D7WG26_9MICO</name>
<accession>A0A7D7WG26</accession>
<dbReference type="Pfam" id="PF12833">
    <property type="entry name" value="HTH_18"/>
    <property type="match status" value="1"/>
</dbReference>
<evidence type="ECO:0000256" key="2">
    <source>
        <dbReference type="ARBA" id="ARBA00023125"/>
    </source>
</evidence>
<feature type="domain" description="HTH araC/xylS-type" evidence="4">
    <location>
        <begin position="188"/>
        <end position="285"/>
    </location>
</feature>
<dbReference type="SMART" id="SM00342">
    <property type="entry name" value="HTH_ARAC"/>
    <property type="match status" value="1"/>
</dbReference>
<dbReference type="PROSITE" id="PS01124">
    <property type="entry name" value="HTH_ARAC_FAMILY_2"/>
    <property type="match status" value="1"/>
</dbReference>
<organism evidence="5 6">
    <name type="scientific">Microbacterium esteraromaticum</name>
    <dbReference type="NCBI Taxonomy" id="57043"/>
    <lineage>
        <taxon>Bacteria</taxon>
        <taxon>Bacillati</taxon>
        <taxon>Actinomycetota</taxon>
        <taxon>Actinomycetes</taxon>
        <taxon>Micrococcales</taxon>
        <taxon>Microbacteriaceae</taxon>
        <taxon>Microbacterium</taxon>
    </lineage>
</organism>
<dbReference type="AlphaFoldDB" id="A0A7D7WG26"/>
<proteinExistence type="predicted"/>
<evidence type="ECO:0000259" key="4">
    <source>
        <dbReference type="PROSITE" id="PS01124"/>
    </source>
</evidence>
<dbReference type="Gene3D" id="1.10.10.60">
    <property type="entry name" value="Homeodomain-like"/>
    <property type="match status" value="2"/>
</dbReference>
<keyword evidence="2" id="KW-0238">DNA-binding</keyword>
<dbReference type="InterPro" id="IPR018060">
    <property type="entry name" value="HTH_AraC"/>
</dbReference>
<evidence type="ECO:0000313" key="6">
    <source>
        <dbReference type="Proteomes" id="UP000515708"/>
    </source>
</evidence>
<dbReference type="Proteomes" id="UP000515708">
    <property type="component" value="Chromosome"/>
</dbReference>
<dbReference type="InterPro" id="IPR018062">
    <property type="entry name" value="HTH_AraC-typ_CS"/>
</dbReference>
<dbReference type="PROSITE" id="PS00041">
    <property type="entry name" value="HTH_ARAC_FAMILY_1"/>
    <property type="match status" value="1"/>
</dbReference>
<dbReference type="RefSeq" id="WP_182255263.1">
    <property type="nucleotide sequence ID" value="NZ_CP043732.1"/>
</dbReference>
<dbReference type="GO" id="GO:0003700">
    <property type="term" value="F:DNA-binding transcription factor activity"/>
    <property type="evidence" value="ECO:0007669"/>
    <property type="project" value="InterPro"/>
</dbReference>
<evidence type="ECO:0000256" key="1">
    <source>
        <dbReference type="ARBA" id="ARBA00023015"/>
    </source>
</evidence>
<evidence type="ECO:0000313" key="5">
    <source>
        <dbReference type="EMBL" id="QMU96634.1"/>
    </source>
</evidence>
<dbReference type="SUPFAM" id="SSF46689">
    <property type="entry name" value="Homeodomain-like"/>
    <property type="match status" value="2"/>
</dbReference>
<reference evidence="5 6" key="1">
    <citation type="journal article" date="2020" name="Front. Microbiol.">
        <title>Design of Bacterial Strain-Specific qPCR Assays Using NGS Data and Publicly Available Resources and Its Application to Track Biocontrol Strains.</title>
        <authorList>
            <person name="Hernandez I."/>
            <person name="Sant C."/>
            <person name="Martinez R."/>
            <person name="Fernandez C."/>
        </authorList>
    </citation>
    <scope>NUCLEOTIDE SEQUENCE [LARGE SCALE GENOMIC DNA]</scope>
    <source>
        <strain evidence="5 6">B24</strain>
    </source>
</reference>
<dbReference type="PRINTS" id="PR00032">
    <property type="entry name" value="HTHARAC"/>
</dbReference>
<dbReference type="PANTHER" id="PTHR46796:SF7">
    <property type="entry name" value="ARAC FAMILY TRANSCRIPTIONAL REGULATOR"/>
    <property type="match status" value="1"/>
</dbReference>
<sequence length="291" mass="30623">MSLLAPAPAALGARGDALEKLLGAIAVSIRSQRRHFPPAGDTIPLASDGLSLVYVLAGEVSLPRDAGLPDGLSAGDALLLSGARPIPLRIPAGSGVLVSHLALADGSAHVAPLLPDVAWIRSFEELEPAAAALAQHMGTDAPVVCDRDGDLVICRMMATTLLQSVIRAWSSACAPQGWPSLSDDPFLDRVVDAVNADPGREWTVEQMASISALSRSVFAERFRAAFDLSPAQYVAEVRMRAARALLIDGRGVSEVSRELGYASDEGFSRAFRRHTGLTPSAWRTRASLASA</sequence>
<evidence type="ECO:0000256" key="3">
    <source>
        <dbReference type="ARBA" id="ARBA00023163"/>
    </source>
</evidence>
<dbReference type="GO" id="GO:0043565">
    <property type="term" value="F:sequence-specific DNA binding"/>
    <property type="evidence" value="ECO:0007669"/>
    <property type="project" value="InterPro"/>
</dbReference>
<gene>
    <name evidence="5" type="ORF">FVO59_04955</name>
</gene>
<dbReference type="EMBL" id="CP043732">
    <property type="protein sequence ID" value="QMU96634.1"/>
    <property type="molecule type" value="Genomic_DNA"/>
</dbReference>
<keyword evidence="1" id="KW-0805">Transcription regulation</keyword>
<dbReference type="PANTHER" id="PTHR46796">
    <property type="entry name" value="HTH-TYPE TRANSCRIPTIONAL ACTIVATOR RHAS-RELATED"/>
    <property type="match status" value="1"/>
</dbReference>
<dbReference type="InterPro" id="IPR009057">
    <property type="entry name" value="Homeodomain-like_sf"/>
</dbReference>